<evidence type="ECO:0000256" key="1">
    <source>
        <dbReference type="SAM" id="SignalP"/>
    </source>
</evidence>
<comment type="caution">
    <text evidence="2">The sequence shown here is derived from an EMBL/GenBank/DDBJ whole genome shotgun (WGS) entry which is preliminary data.</text>
</comment>
<organism evidence="2 3">
    <name type="scientific">Hypsibius exemplaris</name>
    <name type="common">Freshwater tardigrade</name>
    <dbReference type="NCBI Taxonomy" id="2072580"/>
    <lineage>
        <taxon>Eukaryota</taxon>
        <taxon>Metazoa</taxon>
        <taxon>Ecdysozoa</taxon>
        <taxon>Tardigrada</taxon>
        <taxon>Eutardigrada</taxon>
        <taxon>Parachela</taxon>
        <taxon>Hypsibioidea</taxon>
        <taxon>Hypsibiidae</taxon>
        <taxon>Hypsibius</taxon>
    </lineage>
</organism>
<proteinExistence type="predicted"/>
<protein>
    <submittedName>
        <fullName evidence="2">Uncharacterized protein</fullName>
    </submittedName>
</protein>
<sequence length="98" mass="11303">MFRKRAILIAISSLVAISPNSAIQFTRTFESSNNEPSSLIANEQTVTLQDEIVRENRWYHELRDFYFTNGFSLAPTDLNDVTIRYVTQLCVLISRKTD</sequence>
<feature type="signal peptide" evidence="1">
    <location>
        <begin position="1"/>
        <end position="22"/>
    </location>
</feature>
<accession>A0A1W0WWQ1</accession>
<dbReference type="Proteomes" id="UP000192578">
    <property type="component" value="Unassembled WGS sequence"/>
</dbReference>
<evidence type="ECO:0000313" key="2">
    <source>
        <dbReference type="EMBL" id="OQV19621.1"/>
    </source>
</evidence>
<gene>
    <name evidence="2" type="ORF">BV898_06395</name>
</gene>
<name>A0A1W0WWQ1_HYPEX</name>
<evidence type="ECO:0000313" key="3">
    <source>
        <dbReference type="Proteomes" id="UP000192578"/>
    </source>
</evidence>
<reference evidence="3" key="1">
    <citation type="submission" date="2017-01" db="EMBL/GenBank/DDBJ databases">
        <title>Comparative genomics of anhydrobiosis in the tardigrade Hypsibius dujardini.</title>
        <authorList>
            <person name="Yoshida Y."/>
            <person name="Koutsovoulos G."/>
            <person name="Laetsch D."/>
            <person name="Stevens L."/>
            <person name="Kumar S."/>
            <person name="Horikawa D."/>
            <person name="Ishino K."/>
            <person name="Komine S."/>
            <person name="Tomita M."/>
            <person name="Blaxter M."/>
            <person name="Arakawa K."/>
        </authorList>
    </citation>
    <scope>NUCLEOTIDE SEQUENCE [LARGE SCALE GENOMIC DNA]</scope>
    <source>
        <strain evidence="3">Z151</strain>
    </source>
</reference>
<keyword evidence="1" id="KW-0732">Signal</keyword>
<dbReference type="EMBL" id="MTYJ01000037">
    <property type="protein sequence ID" value="OQV19621.1"/>
    <property type="molecule type" value="Genomic_DNA"/>
</dbReference>
<dbReference type="AlphaFoldDB" id="A0A1W0WWQ1"/>
<feature type="chain" id="PRO_5012099561" evidence="1">
    <location>
        <begin position="23"/>
        <end position="98"/>
    </location>
</feature>
<keyword evidence="3" id="KW-1185">Reference proteome</keyword>